<accession>A0A8K2ANC3</accession>
<dbReference type="NCBIfam" id="TIGR01907">
    <property type="entry name" value="casE_Cse3"/>
    <property type="match status" value="1"/>
</dbReference>
<protein>
    <submittedName>
        <fullName evidence="1">Type I-E CRISPR-associated protein Cas6/Cse3/CasE</fullName>
    </submittedName>
</protein>
<proteinExistence type="predicted"/>
<keyword evidence="2" id="KW-1185">Reference proteome</keyword>
<dbReference type="SUPFAM" id="SSF117987">
    <property type="entry name" value="CRISPR-associated protein"/>
    <property type="match status" value="2"/>
</dbReference>
<organism evidence="1 2">
    <name type="scientific">Petrachloros mirabilis ULC683</name>
    <dbReference type="NCBI Taxonomy" id="2781853"/>
    <lineage>
        <taxon>Bacteria</taxon>
        <taxon>Bacillati</taxon>
        <taxon>Cyanobacteriota</taxon>
        <taxon>Cyanophyceae</taxon>
        <taxon>Synechococcales</taxon>
        <taxon>Petrachlorosaceae</taxon>
        <taxon>Petrachloros</taxon>
        <taxon>Petrachloros mirabilis</taxon>
    </lineage>
</organism>
<reference evidence="1" key="1">
    <citation type="submission" date="2019-12" db="EMBL/GenBank/DDBJ databases">
        <title>High-Quality draft genome sequences of three cyanobacteria isolated from the limestone walls of the Old Cathedral of Coimbra.</title>
        <authorList>
            <person name="Tiago I."/>
            <person name="Soares F."/>
            <person name="Portugal A."/>
        </authorList>
    </citation>
    <scope>NUCLEOTIDE SEQUENCE [LARGE SCALE GENOMIC DNA]</scope>
    <source>
        <strain evidence="1">C</strain>
    </source>
</reference>
<comment type="caution">
    <text evidence="1">The sequence shown here is derived from an EMBL/GenBank/DDBJ whole genome shotgun (WGS) entry which is preliminary data.</text>
</comment>
<dbReference type="InterPro" id="IPR010179">
    <property type="entry name" value="CRISPR-assoc_prot_Cse3"/>
</dbReference>
<dbReference type="EMBL" id="WVIC01000003">
    <property type="protein sequence ID" value="NCJ05361.1"/>
    <property type="molecule type" value="Genomic_DNA"/>
</dbReference>
<evidence type="ECO:0000313" key="1">
    <source>
        <dbReference type="EMBL" id="NCJ05361.1"/>
    </source>
</evidence>
<dbReference type="Gene3D" id="3.30.70.1210">
    <property type="entry name" value="Crispr-associated protein, domain 2"/>
    <property type="match status" value="1"/>
</dbReference>
<dbReference type="Gene3D" id="3.30.70.1200">
    <property type="entry name" value="Crispr-associated protein, domain 1"/>
    <property type="match status" value="1"/>
</dbReference>
<dbReference type="RefSeq" id="WP_161823835.1">
    <property type="nucleotide sequence ID" value="NZ_WVIC01000003.1"/>
</dbReference>
<name>A0A8K2ANC3_9CYAN</name>
<evidence type="ECO:0000313" key="2">
    <source>
        <dbReference type="Proteomes" id="UP000607397"/>
    </source>
</evidence>
<dbReference type="SMART" id="SM01101">
    <property type="entry name" value="CRISPR_assoc"/>
    <property type="match status" value="1"/>
</dbReference>
<dbReference type="Proteomes" id="UP000607397">
    <property type="component" value="Unassembled WGS sequence"/>
</dbReference>
<dbReference type="AlphaFoldDB" id="A0A8K2ANC3"/>
<sequence length="206" mass="23239">MYLSQLILNDRQPQVHRDLGNAHAFHQRLMHGFPDQPTETPRADWAILYRREPDSYAVLVQSAIAPNWSHLPNHYVQCEPQVKPFELTANTLSVGQQLQFRLKANPSKRDKATRKTIGFYRREDQLAWLARKRKRHGFELLTVDAIPAPNVFGTKAKGKAPIRIHTVLFQGVLQVTDAAALVAAVQQGIGRGRSYGCGLLSLARLD</sequence>
<dbReference type="Pfam" id="PF08798">
    <property type="entry name" value="CRISPR_assoc"/>
    <property type="match status" value="1"/>
</dbReference>
<gene>
    <name evidence="1" type="primary">cas6e</name>
    <name evidence="1" type="ORF">GS597_02290</name>
</gene>
<dbReference type="CDD" id="cd09727">
    <property type="entry name" value="Cas6_I-E"/>
    <property type="match status" value="1"/>
</dbReference>